<sequence length="290" mass="31515">MSFATPPLDRLSPLLERFRVRAQLFHTGALCGVSLFERQPGRAFLHVLRRGELDVEHHAADGLNPRLRITEPSLLFYPRAIGHAFHNPPVDGSDFTCATLRFDGDEHNPLVRALPPLIVLPLSQVPGLAQTLTLLFAETDRGRCGARLLADRLFEVVLIQLLRWLIDHPDAAGIAPGLVTGLTDPRLARALVAMHEAPGEAWTLAAMASKAGMSRAAFAAAFKQATGTTPACYLSEWRLSLATRELLAGRAVKVVADELGYSGASAFSKAFKQQFGAAPKDWLRDATQPS</sequence>
<dbReference type="RefSeq" id="WP_189461487.1">
    <property type="nucleotide sequence ID" value="NZ_BMYO01000007.1"/>
</dbReference>
<keyword evidence="2" id="KW-0238">DNA-binding</keyword>
<evidence type="ECO:0000313" key="7">
    <source>
        <dbReference type="Proteomes" id="UP000604737"/>
    </source>
</evidence>
<keyword evidence="7" id="KW-1185">Reference proteome</keyword>
<organism evidence="6 7">
    <name type="scientific">Jeongeupia chitinilytica</name>
    <dbReference type="NCBI Taxonomy" id="1041641"/>
    <lineage>
        <taxon>Bacteria</taxon>
        <taxon>Pseudomonadati</taxon>
        <taxon>Pseudomonadota</taxon>
        <taxon>Betaproteobacteria</taxon>
        <taxon>Neisseriales</taxon>
        <taxon>Chitinibacteraceae</taxon>
        <taxon>Jeongeupia</taxon>
    </lineage>
</organism>
<dbReference type="InterPro" id="IPR032783">
    <property type="entry name" value="AraC_lig"/>
</dbReference>
<keyword evidence="3" id="KW-0010">Activator</keyword>
<evidence type="ECO:0000256" key="3">
    <source>
        <dbReference type="ARBA" id="ARBA00023159"/>
    </source>
</evidence>
<dbReference type="PANTHER" id="PTHR46796">
    <property type="entry name" value="HTH-TYPE TRANSCRIPTIONAL ACTIVATOR RHAS-RELATED"/>
    <property type="match status" value="1"/>
</dbReference>
<dbReference type="SUPFAM" id="SSF46689">
    <property type="entry name" value="Homeodomain-like"/>
    <property type="match status" value="2"/>
</dbReference>
<comment type="caution">
    <text evidence="6">The sequence shown here is derived from an EMBL/GenBank/DDBJ whole genome shotgun (WGS) entry which is preliminary data.</text>
</comment>
<dbReference type="InterPro" id="IPR018060">
    <property type="entry name" value="HTH_AraC"/>
</dbReference>
<gene>
    <name evidence="6" type="ORF">GCM10007350_27680</name>
</gene>
<dbReference type="Pfam" id="PF12852">
    <property type="entry name" value="Cupin_6"/>
    <property type="match status" value="1"/>
</dbReference>
<name>A0ABQ3H2E5_9NEIS</name>
<dbReference type="EMBL" id="BMYO01000007">
    <property type="protein sequence ID" value="GHD66058.1"/>
    <property type="molecule type" value="Genomic_DNA"/>
</dbReference>
<dbReference type="InterPro" id="IPR050204">
    <property type="entry name" value="AraC_XylS_family_regulators"/>
</dbReference>
<dbReference type="Gene3D" id="1.10.10.60">
    <property type="entry name" value="Homeodomain-like"/>
    <property type="match status" value="2"/>
</dbReference>
<dbReference type="InterPro" id="IPR037923">
    <property type="entry name" value="HTH-like"/>
</dbReference>
<dbReference type="PROSITE" id="PS01124">
    <property type="entry name" value="HTH_ARAC_FAMILY_2"/>
    <property type="match status" value="1"/>
</dbReference>
<keyword evidence="1" id="KW-0805">Transcription regulation</keyword>
<proteinExistence type="predicted"/>
<evidence type="ECO:0000256" key="4">
    <source>
        <dbReference type="ARBA" id="ARBA00023163"/>
    </source>
</evidence>
<accession>A0ABQ3H2E5</accession>
<reference evidence="7" key="1">
    <citation type="journal article" date="2019" name="Int. J. Syst. Evol. Microbiol.">
        <title>The Global Catalogue of Microorganisms (GCM) 10K type strain sequencing project: providing services to taxonomists for standard genome sequencing and annotation.</title>
        <authorList>
            <consortium name="The Broad Institute Genomics Platform"/>
            <consortium name="The Broad Institute Genome Sequencing Center for Infectious Disease"/>
            <person name="Wu L."/>
            <person name="Ma J."/>
        </authorList>
    </citation>
    <scope>NUCLEOTIDE SEQUENCE [LARGE SCALE GENOMIC DNA]</scope>
    <source>
        <strain evidence="7">KCTC 23701</strain>
    </source>
</reference>
<evidence type="ECO:0000313" key="6">
    <source>
        <dbReference type="EMBL" id="GHD66058.1"/>
    </source>
</evidence>
<feature type="domain" description="HTH araC/xylS-type" evidence="5">
    <location>
        <begin position="188"/>
        <end position="285"/>
    </location>
</feature>
<dbReference type="Pfam" id="PF12833">
    <property type="entry name" value="HTH_18"/>
    <property type="match status" value="1"/>
</dbReference>
<dbReference type="PROSITE" id="PS00041">
    <property type="entry name" value="HTH_ARAC_FAMILY_1"/>
    <property type="match status" value="1"/>
</dbReference>
<keyword evidence="4" id="KW-0804">Transcription</keyword>
<dbReference type="PANTHER" id="PTHR46796:SF7">
    <property type="entry name" value="ARAC FAMILY TRANSCRIPTIONAL REGULATOR"/>
    <property type="match status" value="1"/>
</dbReference>
<dbReference type="InterPro" id="IPR009057">
    <property type="entry name" value="Homeodomain-like_sf"/>
</dbReference>
<dbReference type="SMART" id="SM00342">
    <property type="entry name" value="HTH_ARAC"/>
    <property type="match status" value="1"/>
</dbReference>
<dbReference type="Proteomes" id="UP000604737">
    <property type="component" value="Unassembled WGS sequence"/>
</dbReference>
<evidence type="ECO:0000259" key="5">
    <source>
        <dbReference type="PROSITE" id="PS01124"/>
    </source>
</evidence>
<evidence type="ECO:0000256" key="2">
    <source>
        <dbReference type="ARBA" id="ARBA00023125"/>
    </source>
</evidence>
<evidence type="ECO:0000256" key="1">
    <source>
        <dbReference type="ARBA" id="ARBA00023015"/>
    </source>
</evidence>
<dbReference type="SUPFAM" id="SSF51215">
    <property type="entry name" value="Regulatory protein AraC"/>
    <property type="match status" value="1"/>
</dbReference>
<protein>
    <submittedName>
        <fullName evidence="6">AraC family transcriptional regulator</fullName>
    </submittedName>
</protein>
<dbReference type="InterPro" id="IPR018062">
    <property type="entry name" value="HTH_AraC-typ_CS"/>
</dbReference>